<dbReference type="AlphaFoldDB" id="A0A2U9S719"/>
<evidence type="ECO:0000313" key="2">
    <source>
        <dbReference type="EMBL" id="AWU94316.1"/>
    </source>
</evidence>
<sequence length="475" mass="52512">MKICVFLGPTMPVEDARAILPGAVFLPPAAQADIISAMTIHRPDVIALIDGVFGQSLSVWHKEILYALHKGVAVYGASSMGALRAAECHPFGMVPVGEVARGYIDGRLTGDDEVALAHAGPEDGWFPLSEPLVNLRASMAAALAADAVDRSLHDRVIAAAKALYFTERTRDRVLAEAGLSREETDRLERFLETGAVDQKRRDAEVLLGHLASLITPPRPAPFDFNASHYFDVLYERDRRVCHGGNTVPLSEIASHAALHRADFAEINNAALGRLLIRQFAEVMGVTVDEAAVRKETQRFCAMRGLAGAEALADWCRRNDLTDAEFSELMTELAIERAMRLWLIPRRFLARTTKPVLNELRLRGLYESTAEEAALVDRVMELHFGDASRQPKETVEQLLAEHVANTACRVDAPADVWSYEYGFKDLLDLRIDLMRAKQVRDLFRQLAVEAEAVLAQTQTQAEAASREPVPEEEIQT</sequence>
<dbReference type="OrthoDB" id="118811at2"/>
<dbReference type="KEGG" id="azm:DM194_08595"/>
<name>A0A2U9S719_9PROT</name>
<dbReference type="InterPro" id="IPR027304">
    <property type="entry name" value="Trigger_fact/SurA_dom_sf"/>
</dbReference>
<gene>
    <name evidence="2" type="ORF">DM194_08595</name>
</gene>
<protein>
    <recommendedName>
        <fullName evidence="1">TfuA-like core domain-containing protein</fullName>
    </recommendedName>
</protein>
<accession>A0A2U9S719</accession>
<dbReference type="Pfam" id="PF07812">
    <property type="entry name" value="TfuA"/>
    <property type="match status" value="1"/>
</dbReference>
<dbReference type="EMBL" id="CP029829">
    <property type="protein sequence ID" value="AWU94316.1"/>
    <property type="molecule type" value="Genomic_DNA"/>
</dbReference>
<evidence type="ECO:0000313" key="3">
    <source>
        <dbReference type="Proteomes" id="UP000249605"/>
    </source>
</evidence>
<organism evidence="2 3">
    <name type="scientific">Azospirillum ramasamyi</name>
    <dbReference type="NCBI Taxonomy" id="682998"/>
    <lineage>
        <taxon>Bacteria</taxon>
        <taxon>Pseudomonadati</taxon>
        <taxon>Pseudomonadota</taxon>
        <taxon>Alphaproteobacteria</taxon>
        <taxon>Rhodospirillales</taxon>
        <taxon>Azospirillaceae</taxon>
        <taxon>Azospirillum</taxon>
    </lineage>
</organism>
<feature type="domain" description="TfuA-like core" evidence="1">
    <location>
        <begin position="50"/>
        <end position="169"/>
    </location>
</feature>
<evidence type="ECO:0000259" key="1">
    <source>
        <dbReference type="Pfam" id="PF07812"/>
    </source>
</evidence>
<proteinExistence type="predicted"/>
<dbReference type="SUPFAM" id="SSF109998">
    <property type="entry name" value="Triger factor/SurA peptide-binding domain-like"/>
    <property type="match status" value="1"/>
</dbReference>
<reference evidence="2 3" key="1">
    <citation type="journal article" date="2019" name="Int. J. Syst. Evol. Microbiol.">
        <title>Azospirillum ramasamyi sp. nov., a novel diazotrophic bacterium isolated from fermented bovine products.</title>
        <authorList>
            <person name="Anandham R."/>
            <person name="Heo J."/>
            <person name="Krishnamoorthy R."/>
            <person name="SenthilKumar M."/>
            <person name="Gopal N.O."/>
            <person name="Kim S.J."/>
            <person name="Kwon S.W."/>
        </authorList>
    </citation>
    <scope>NUCLEOTIDE SEQUENCE [LARGE SCALE GENOMIC DNA]</scope>
    <source>
        <strain evidence="2 3">M2T2B2</strain>
    </source>
</reference>
<keyword evidence="3" id="KW-1185">Reference proteome</keyword>
<dbReference type="Proteomes" id="UP000249605">
    <property type="component" value="Chromosome"/>
</dbReference>
<dbReference type="InterPro" id="IPR012924">
    <property type="entry name" value="TfuA_core"/>
</dbReference>
<dbReference type="RefSeq" id="WP_111066935.1">
    <property type="nucleotide sequence ID" value="NZ_CP029829.1"/>
</dbReference>